<dbReference type="Gene3D" id="3.40.720.10">
    <property type="entry name" value="Alkaline Phosphatase, subunit A"/>
    <property type="match status" value="1"/>
</dbReference>
<dbReference type="PANTHER" id="PTHR45953:SF1">
    <property type="entry name" value="IDURONATE 2-SULFATASE"/>
    <property type="match status" value="1"/>
</dbReference>
<evidence type="ECO:0000313" key="4">
    <source>
        <dbReference type="EMBL" id="SVB09565.1"/>
    </source>
</evidence>
<sequence>MDRPNILILYTDQQRWDALGANGNNDIQTPNLDRLATEGVNFSRYFVQNPVCMPSRVSFLTGQYPSTLRITRMGIPVPDDTITLPKMLRNYGYCSANVGKLHFLPHANRDHRQIHPDYGFDHLVISDEPGCYSDAYRSWVEQKDPDQLNYISVGLPPATAVWRQQMGIQDEIPHPEERFPKEAIAFQGSSDVTHTAFVTEQTIEFIKQQKNQPFLCVSGYYSPHSPWVAPQEFLDIYDPSELQIPSFPPEVDQTRMGQKFSDQELRSARHGYYAMISEVDHHVGRILDKLEQFGLTENTIVVFTSDHGEWLGEHLRYGKGYPGHDCVSRVPLIIRYPRKITKGKNINQIVEGIDVVPSLLDYVGIPIPHHLQGTSLTKVIQNDVHQNSIALMEMTGWKTIRTDKFRYVTESNGRESLFDLQKDPSAYQNVADNPGYASVLADHRLQLLQRLIAMERPLPAIWSY</sequence>
<dbReference type="GO" id="GO:0008484">
    <property type="term" value="F:sulfuric ester hydrolase activity"/>
    <property type="evidence" value="ECO:0007669"/>
    <property type="project" value="TreeGrafter"/>
</dbReference>
<dbReference type="InterPro" id="IPR000917">
    <property type="entry name" value="Sulfatase_N"/>
</dbReference>
<keyword evidence="1" id="KW-0479">Metal-binding</keyword>
<protein>
    <recommendedName>
        <fullName evidence="3">Sulfatase N-terminal domain-containing protein</fullName>
    </recommendedName>
</protein>
<dbReference type="PANTHER" id="PTHR45953">
    <property type="entry name" value="IDURONATE 2-SULFATASE"/>
    <property type="match status" value="1"/>
</dbReference>
<reference evidence="4" key="1">
    <citation type="submission" date="2018-05" db="EMBL/GenBank/DDBJ databases">
        <authorList>
            <person name="Lanie J.A."/>
            <person name="Ng W.-L."/>
            <person name="Kazmierczak K.M."/>
            <person name="Andrzejewski T.M."/>
            <person name="Davidsen T.M."/>
            <person name="Wayne K.J."/>
            <person name="Tettelin H."/>
            <person name="Glass J.I."/>
            <person name="Rusch D."/>
            <person name="Podicherti R."/>
            <person name="Tsui H.-C.T."/>
            <person name="Winkler M.E."/>
        </authorList>
    </citation>
    <scope>NUCLEOTIDE SEQUENCE</scope>
</reference>
<name>A0A382B702_9ZZZZ</name>
<gene>
    <name evidence="4" type="ORF">METZ01_LOCUS162419</name>
</gene>
<evidence type="ECO:0000256" key="1">
    <source>
        <dbReference type="ARBA" id="ARBA00022723"/>
    </source>
</evidence>
<dbReference type="InterPro" id="IPR017850">
    <property type="entry name" value="Alkaline_phosphatase_core_sf"/>
</dbReference>
<accession>A0A382B702</accession>
<dbReference type="GO" id="GO:0046872">
    <property type="term" value="F:metal ion binding"/>
    <property type="evidence" value="ECO:0007669"/>
    <property type="project" value="UniProtKB-KW"/>
</dbReference>
<dbReference type="EMBL" id="UINC01028492">
    <property type="protein sequence ID" value="SVB09565.1"/>
    <property type="molecule type" value="Genomic_DNA"/>
</dbReference>
<keyword evidence="2" id="KW-0378">Hydrolase</keyword>
<dbReference type="AlphaFoldDB" id="A0A382B702"/>
<proteinExistence type="predicted"/>
<dbReference type="SUPFAM" id="SSF53649">
    <property type="entry name" value="Alkaline phosphatase-like"/>
    <property type="match status" value="1"/>
</dbReference>
<evidence type="ECO:0000259" key="3">
    <source>
        <dbReference type="Pfam" id="PF00884"/>
    </source>
</evidence>
<dbReference type="Pfam" id="PF00884">
    <property type="entry name" value="Sulfatase"/>
    <property type="match status" value="1"/>
</dbReference>
<organism evidence="4">
    <name type="scientific">marine metagenome</name>
    <dbReference type="NCBI Taxonomy" id="408172"/>
    <lineage>
        <taxon>unclassified sequences</taxon>
        <taxon>metagenomes</taxon>
        <taxon>ecological metagenomes</taxon>
    </lineage>
</organism>
<feature type="domain" description="Sulfatase N-terminal" evidence="3">
    <location>
        <begin position="4"/>
        <end position="365"/>
    </location>
</feature>
<dbReference type="GO" id="GO:0005737">
    <property type="term" value="C:cytoplasm"/>
    <property type="evidence" value="ECO:0007669"/>
    <property type="project" value="TreeGrafter"/>
</dbReference>
<evidence type="ECO:0000256" key="2">
    <source>
        <dbReference type="ARBA" id="ARBA00022801"/>
    </source>
</evidence>